<protein>
    <submittedName>
        <fullName evidence="1">Uncharacterized protein</fullName>
    </submittedName>
</protein>
<dbReference type="EMBL" id="BLLF01007752">
    <property type="protein sequence ID" value="GFH33094.1"/>
    <property type="molecule type" value="Genomic_DNA"/>
</dbReference>
<gene>
    <name evidence="1" type="ORF">HaLaN_32413</name>
</gene>
<proteinExistence type="predicted"/>
<accession>A0A6A0AMC9</accession>
<dbReference type="Proteomes" id="UP000485058">
    <property type="component" value="Unassembled WGS sequence"/>
</dbReference>
<comment type="caution">
    <text evidence="1">The sequence shown here is derived from an EMBL/GenBank/DDBJ whole genome shotgun (WGS) entry which is preliminary data.</text>
</comment>
<reference evidence="1 2" key="1">
    <citation type="submission" date="2020-02" db="EMBL/GenBank/DDBJ databases">
        <title>Draft genome sequence of Haematococcus lacustris strain NIES-144.</title>
        <authorList>
            <person name="Morimoto D."/>
            <person name="Nakagawa S."/>
            <person name="Yoshida T."/>
            <person name="Sawayama S."/>
        </authorList>
    </citation>
    <scope>NUCLEOTIDE SEQUENCE [LARGE SCALE GENOMIC DNA]</scope>
    <source>
        <strain evidence="1 2">NIES-144</strain>
    </source>
</reference>
<sequence length="45" mass="5072">VGQVQNATHELHRALTLEVEDLNGHLQAEDAKDLLRRILQVRSSP</sequence>
<evidence type="ECO:0000313" key="2">
    <source>
        <dbReference type="Proteomes" id="UP000485058"/>
    </source>
</evidence>
<feature type="non-terminal residue" evidence="1">
    <location>
        <position position="1"/>
    </location>
</feature>
<name>A0A6A0AMC9_HAELA</name>
<keyword evidence="2" id="KW-1185">Reference proteome</keyword>
<evidence type="ECO:0000313" key="1">
    <source>
        <dbReference type="EMBL" id="GFH33094.1"/>
    </source>
</evidence>
<organism evidence="1 2">
    <name type="scientific">Haematococcus lacustris</name>
    <name type="common">Green alga</name>
    <name type="synonym">Haematococcus pluvialis</name>
    <dbReference type="NCBI Taxonomy" id="44745"/>
    <lineage>
        <taxon>Eukaryota</taxon>
        <taxon>Viridiplantae</taxon>
        <taxon>Chlorophyta</taxon>
        <taxon>core chlorophytes</taxon>
        <taxon>Chlorophyceae</taxon>
        <taxon>CS clade</taxon>
        <taxon>Chlamydomonadales</taxon>
        <taxon>Haematococcaceae</taxon>
        <taxon>Haematococcus</taxon>
    </lineage>
</organism>
<dbReference type="AlphaFoldDB" id="A0A6A0AMC9"/>